<organism evidence="2 3">
    <name type="scientific">Caenorhabditis tropicalis</name>
    <dbReference type="NCBI Taxonomy" id="1561998"/>
    <lineage>
        <taxon>Eukaryota</taxon>
        <taxon>Metazoa</taxon>
        <taxon>Ecdysozoa</taxon>
        <taxon>Nematoda</taxon>
        <taxon>Chromadorea</taxon>
        <taxon>Rhabditida</taxon>
        <taxon>Rhabditina</taxon>
        <taxon>Rhabditomorpha</taxon>
        <taxon>Rhabditoidea</taxon>
        <taxon>Rhabditidae</taxon>
        <taxon>Peloderinae</taxon>
        <taxon>Caenorhabditis</taxon>
    </lineage>
</organism>
<evidence type="ECO:0000313" key="3">
    <source>
        <dbReference type="WBParaSite" id="Csp11.Scaffold629.g11374.t1"/>
    </source>
</evidence>
<reference evidence="3" key="1">
    <citation type="submission" date="2016-11" db="UniProtKB">
        <authorList>
            <consortium name="WormBaseParasite"/>
        </authorList>
    </citation>
    <scope>IDENTIFICATION</scope>
</reference>
<feature type="compositionally biased region" description="Basic residues" evidence="1">
    <location>
        <begin position="1"/>
        <end position="10"/>
    </location>
</feature>
<name>A0A1I7TSN6_9PELO</name>
<feature type="region of interest" description="Disordered" evidence="1">
    <location>
        <begin position="1"/>
        <end position="26"/>
    </location>
</feature>
<dbReference type="WBParaSite" id="Csp11.Scaffold629.g11374.t1">
    <property type="protein sequence ID" value="Csp11.Scaffold629.g11374.t1"/>
    <property type="gene ID" value="Csp11.Scaffold629.g11374"/>
</dbReference>
<evidence type="ECO:0000256" key="1">
    <source>
        <dbReference type="SAM" id="MobiDB-lite"/>
    </source>
</evidence>
<accession>A0A1I7TSN6</accession>
<proteinExistence type="predicted"/>
<dbReference type="AlphaFoldDB" id="A0A1I7TSN6"/>
<sequence length="121" mass="13820">MGRKKQRKSVRKEAKESQSVPDATVASKAVSDVLQDSINILAELVGNKMALVQHIKETAKEMDIEIVEEMNGSETRFVCRGKVKPVEAEKKEEVKKPATRDVGTQKPYFTWRQRYHCPYLN</sequence>
<evidence type="ECO:0000313" key="2">
    <source>
        <dbReference type="Proteomes" id="UP000095282"/>
    </source>
</evidence>
<dbReference type="Proteomes" id="UP000095282">
    <property type="component" value="Unplaced"/>
</dbReference>
<protein>
    <submittedName>
        <fullName evidence="3">Histone H2B.3-like</fullName>
    </submittedName>
</protein>
<keyword evidence="2" id="KW-1185">Reference proteome</keyword>